<dbReference type="eggNOG" id="KOG3594">
    <property type="taxonomic scope" value="Eukaryota"/>
</dbReference>
<proteinExistence type="predicted"/>
<dbReference type="eggNOG" id="KOG4033">
    <property type="taxonomic scope" value="Eukaryota"/>
</dbReference>
<dbReference type="Pfam" id="PF10188">
    <property type="entry name" value="Oscp1"/>
    <property type="match status" value="1"/>
</dbReference>
<dbReference type="STRING" id="1561998.A0A1I7UPC7"/>
<accession>A0A1I7UPC7</accession>
<evidence type="ECO:0000313" key="1">
    <source>
        <dbReference type="Proteomes" id="UP000095282"/>
    </source>
</evidence>
<dbReference type="PANTHER" id="PTHR21439:SF0">
    <property type="entry name" value="PROTEIN OSCP1"/>
    <property type="match status" value="1"/>
</dbReference>
<dbReference type="Gene3D" id="2.60.40.60">
    <property type="entry name" value="Cadherins"/>
    <property type="match status" value="2"/>
</dbReference>
<dbReference type="GO" id="GO:0005737">
    <property type="term" value="C:cytoplasm"/>
    <property type="evidence" value="ECO:0007669"/>
    <property type="project" value="TreeGrafter"/>
</dbReference>
<keyword evidence="1" id="KW-1185">Reference proteome</keyword>
<dbReference type="GO" id="GO:0005509">
    <property type="term" value="F:calcium ion binding"/>
    <property type="evidence" value="ECO:0007669"/>
    <property type="project" value="InterPro"/>
</dbReference>
<dbReference type="SUPFAM" id="SSF49313">
    <property type="entry name" value="Cadherin-like"/>
    <property type="match status" value="1"/>
</dbReference>
<name>A0A1I7UPC7_9PELO</name>
<evidence type="ECO:0000313" key="2">
    <source>
        <dbReference type="WBParaSite" id="Csp11.Scaffold630.g18000.t2"/>
    </source>
</evidence>
<dbReference type="GO" id="GO:0005886">
    <property type="term" value="C:plasma membrane"/>
    <property type="evidence" value="ECO:0007669"/>
    <property type="project" value="TreeGrafter"/>
</dbReference>
<dbReference type="Proteomes" id="UP000095282">
    <property type="component" value="Unplaced"/>
</dbReference>
<dbReference type="InterPro" id="IPR015919">
    <property type="entry name" value="Cadherin-like_sf"/>
</dbReference>
<dbReference type="PANTHER" id="PTHR21439">
    <property type="entry name" value="OXIDORED-NITRO DOMAIN-CONTAINING PROTEIN"/>
    <property type="match status" value="1"/>
</dbReference>
<dbReference type="InterPro" id="IPR019332">
    <property type="entry name" value="OSCP1"/>
</dbReference>
<dbReference type="AlphaFoldDB" id="A0A1I7UPC7"/>
<protein>
    <submittedName>
        <fullName evidence="2">MIR domain-containing protein</fullName>
    </submittedName>
</protein>
<reference evidence="2" key="1">
    <citation type="submission" date="2016-11" db="UniProtKB">
        <authorList>
            <consortium name="WormBaseParasite"/>
        </authorList>
    </citation>
    <scope>IDENTIFICATION</scope>
</reference>
<sequence>MCSHVFPALYLNLGAEMMYVLDQRLRRVEDREKSDKVVKEIMLGFLAKKTLEEVFKGHGTPTRAGLKMFFEKVAHCSIMRLNENSMDKLFDLMMMSYKFQLMKMVSPEQIVTITVNHLRALLDLVPLDREIGAAVEHAHTMVAHLPENSTLGSIVARVSIAQMYRDTKLRLTGTSSLCPQQTDQSHVYLLLLCGILDRETTSEYHLKFLLEKDGQIVVEHPQLLTIGDINDNSPQWHSSQIHISLNRTQGGSRTLTAKDPDLGQNGWIRYSVLDTEVVSIDKETGRIFVPNTVRNEFGQRMEEVPHCLLICR</sequence>
<dbReference type="CDD" id="cd11304">
    <property type="entry name" value="Cadherin_repeat"/>
    <property type="match status" value="1"/>
</dbReference>
<dbReference type="WBParaSite" id="Csp11.Scaffold630.g18000.t2">
    <property type="protein sequence ID" value="Csp11.Scaffold630.g18000.t2"/>
    <property type="gene ID" value="Csp11.Scaffold630.g18000"/>
</dbReference>
<organism evidence="1 2">
    <name type="scientific">Caenorhabditis tropicalis</name>
    <dbReference type="NCBI Taxonomy" id="1561998"/>
    <lineage>
        <taxon>Eukaryota</taxon>
        <taxon>Metazoa</taxon>
        <taxon>Ecdysozoa</taxon>
        <taxon>Nematoda</taxon>
        <taxon>Chromadorea</taxon>
        <taxon>Rhabditida</taxon>
        <taxon>Rhabditina</taxon>
        <taxon>Rhabditomorpha</taxon>
        <taxon>Rhabditoidea</taxon>
        <taxon>Rhabditidae</taxon>
        <taxon>Peloderinae</taxon>
        <taxon>Caenorhabditis</taxon>
    </lineage>
</organism>